<dbReference type="WBParaSite" id="TMUE_1000004575.1">
    <property type="protein sequence ID" value="TMUE_1000004575.1"/>
    <property type="gene ID" value="WBGene00295357"/>
</dbReference>
<feature type="region of interest" description="Disordered" evidence="1">
    <location>
        <begin position="236"/>
        <end position="405"/>
    </location>
</feature>
<dbReference type="Pfam" id="PF04177">
    <property type="entry name" value="TAP42"/>
    <property type="match status" value="1"/>
</dbReference>
<evidence type="ECO:0000313" key="2">
    <source>
        <dbReference type="Proteomes" id="UP000046395"/>
    </source>
</evidence>
<proteinExistence type="predicted"/>
<dbReference type="GO" id="GO:0051721">
    <property type="term" value="F:protein phosphatase 2A binding"/>
    <property type="evidence" value="ECO:0007669"/>
    <property type="project" value="TreeGrafter"/>
</dbReference>
<dbReference type="PANTHER" id="PTHR10933:SF9">
    <property type="entry name" value="IMMUNOGLOBULIN-BINDING PROTEIN 1"/>
    <property type="match status" value="1"/>
</dbReference>
<feature type="region of interest" description="Disordered" evidence="1">
    <location>
        <begin position="483"/>
        <end position="521"/>
    </location>
</feature>
<feature type="compositionally biased region" description="Basic and acidic residues" evidence="1">
    <location>
        <begin position="454"/>
        <end position="463"/>
    </location>
</feature>
<feature type="region of interest" description="Disordered" evidence="1">
    <location>
        <begin position="423"/>
        <end position="463"/>
    </location>
</feature>
<keyword evidence="2" id="KW-1185">Reference proteome</keyword>
<sequence length="662" mass="71538">MTPVHWDAAAPLYERFAKLSVRAEEIIASPVPTEEILAACLVVARTLEELIVDTDKMDLFGDQVKLADIPTEYLGMMKMPAYVGLLLASDAFDDRVELVGKAIVYLKRYLATLKKFGIFDDPDLDKLLTEESNVFSDNRDEVEAYLYSPYEQEKRANRIKAQSQLKSDLEWAKMGRCEKKQRDVRLDELRLYAYHTFDELTLAMEVHSLLAVREVVDNGREEVEEQQELVAVAFEKAGDDSQQPSNEISQDEGFAEGSPVETSQSPNTDTEPTFVGSALTECENSGAESPARDEEPKDDSSAASLPAEAMQSKTDTEAKGVESTLAECDDKGAGLPATDEEPKDDSSPTANVIFPVSSAANLPAEAKQSKTDTETKGVESTLAECEDKGVEPPTASEKPKDDRARIPEVIFPLSSAVCFPTEAHQPRTGAETKGVESALPECEDKGAKPPTASEKPKEDRARIPEVIFPLSSAVCFPVEAYQSRTGAETKGVESALPRAGDKGAEPQSASKNPKDNRARIPKVIFPVSSAVCFPTEAHQTKTDTETKGVGGALPGPDDKGAGPSTANEKSKENRARIPKVIFPLSSAVCFPMEACQPKTDTETKGVGGALPGSDDKGAGPSTTNQKPEENRARIPKVIFPRSAKPSQPPVTGKGAQSTEKKK</sequence>
<dbReference type="AlphaFoldDB" id="A0A5S6QBW4"/>
<dbReference type="InterPro" id="IPR007304">
    <property type="entry name" value="TAP46-like"/>
</dbReference>
<evidence type="ECO:0000256" key="1">
    <source>
        <dbReference type="SAM" id="MobiDB-lite"/>
    </source>
</evidence>
<organism evidence="2 3">
    <name type="scientific">Trichuris muris</name>
    <name type="common">Mouse whipworm</name>
    <dbReference type="NCBI Taxonomy" id="70415"/>
    <lineage>
        <taxon>Eukaryota</taxon>
        <taxon>Metazoa</taxon>
        <taxon>Ecdysozoa</taxon>
        <taxon>Nematoda</taxon>
        <taxon>Enoplea</taxon>
        <taxon>Dorylaimia</taxon>
        <taxon>Trichinellida</taxon>
        <taxon>Trichuridae</taxon>
        <taxon>Trichuris</taxon>
    </lineage>
</organism>
<feature type="compositionally biased region" description="Basic and acidic residues" evidence="1">
    <location>
        <begin position="367"/>
        <end position="377"/>
    </location>
</feature>
<evidence type="ECO:0000313" key="3">
    <source>
        <dbReference type="WBParaSite" id="TMUE_1000004575.1"/>
    </source>
</evidence>
<accession>A0A5S6QBW4</accession>
<dbReference type="GO" id="GO:0009966">
    <property type="term" value="P:regulation of signal transduction"/>
    <property type="evidence" value="ECO:0007669"/>
    <property type="project" value="InterPro"/>
</dbReference>
<feature type="region of interest" description="Disordered" evidence="1">
    <location>
        <begin position="597"/>
        <end position="662"/>
    </location>
</feature>
<name>A0A5S6QBW4_TRIMR</name>
<feature type="compositionally biased region" description="Basic and acidic residues" evidence="1">
    <location>
        <begin position="290"/>
        <end position="300"/>
    </location>
</feature>
<feature type="region of interest" description="Disordered" evidence="1">
    <location>
        <begin position="536"/>
        <end position="578"/>
    </location>
</feature>
<protein>
    <submittedName>
        <fullName evidence="3">BAR domain-containing protein</fullName>
    </submittedName>
</protein>
<feature type="compositionally biased region" description="Polar residues" evidence="1">
    <location>
        <begin position="260"/>
        <end position="271"/>
    </location>
</feature>
<dbReference type="GO" id="GO:0035303">
    <property type="term" value="P:regulation of dephosphorylation"/>
    <property type="evidence" value="ECO:0007669"/>
    <property type="project" value="TreeGrafter"/>
</dbReference>
<dbReference type="InterPro" id="IPR038511">
    <property type="entry name" value="TAP42/TAP46-like_sf"/>
</dbReference>
<dbReference type="PANTHER" id="PTHR10933">
    <property type="entry name" value="IMMUNOGLOBULIN-BINDING PROTEIN 1"/>
    <property type="match status" value="1"/>
</dbReference>
<dbReference type="Proteomes" id="UP000046395">
    <property type="component" value="Unassembled WGS sequence"/>
</dbReference>
<dbReference type="GO" id="GO:0005829">
    <property type="term" value="C:cytosol"/>
    <property type="evidence" value="ECO:0007669"/>
    <property type="project" value="TreeGrafter"/>
</dbReference>
<dbReference type="Gene3D" id="1.25.40.540">
    <property type="entry name" value="TAP42-like family"/>
    <property type="match status" value="1"/>
</dbReference>
<reference evidence="3" key="1">
    <citation type="submission" date="2019-12" db="UniProtKB">
        <authorList>
            <consortium name="WormBaseParasite"/>
        </authorList>
    </citation>
    <scope>IDENTIFICATION</scope>
</reference>